<proteinExistence type="predicted"/>
<reference evidence="2 3" key="1">
    <citation type="submission" date="2024-09" db="EMBL/GenBank/DDBJ databases">
        <authorList>
            <person name="Lee S.D."/>
        </authorList>
    </citation>
    <scope>NUCLEOTIDE SEQUENCE [LARGE SCALE GENOMIC DNA]</scope>
    <source>
        <strain evidence="2 3">N1-1</strain>
    </source>
</reference>
<dbReference type="InterPro" id="IPR050855">
    <property type="entry name" value="NDM-1-like"/>
</dbReference>
<dbReference type="SUPFAM" id="SSF56281">
    <property type="entry name" value="Metallo-hydrolase/oxidoreductase"/>
    <property type="match status" value="1"/>
</dbReference>
<keyword evidence="3" id="KW-1185">Reference proteome</keyword>
<dbReference type="SMART" id="SM00849">
    <property type="entry name" value="Lactamase_B"/>
    <property type="match status" value="1"/>
</dbReference>
<evidence type="ECO:0000313" key="3">
    <source>
        <dbReference type="Proteomes" id="UP001592582"/>
    </source>
</evidence>
<dbReference type="EMBL" id="JBHEZX010000014">
    <property type="protein sequence ID" value="MFC1413024.1"/>
    <property type="molecule type" value="Genomic_DNA"/>
</dbReference>
<name>A0ABV6VH25_9ACTN</name>
<dbReference type="PANTHER" id="PTHR42951">
    <property type="entry name" value="METALLO-BETA-LACTAMASE DOMAIN-CONTAINING"/>
    <property type="match status" value="1"/>
</dbReference>
<dbReference type="Gene3D" id="3.60.15.10">
    <property type="entry name" value="Ribonuclease Z/Hydroxyacylglutathione hydrolase-like"/>
    <property type="match status" value="1"/>
</dbReference>
<dbReference type="CDD" id="cd16282">
    <property type="entry name" value="metallo-hydrolase-like_MBL-fold"/>
    <property type="match status" value="1"/>
</dbReference>
<gene>
    <name evidence="2" type="ORF">ACEZDG_27535</name>
</gene>
<dbReference type="RefSeq" id="WP_380514267.1">
    <property type="nucleotide sequence ID" value="NZ_JBHEZX010000014.1"/>
</dbReference>
<feature type="domain" description="Metallo-beta-lactamase" evidence="1">
    <location>
        <begin position="25"/>
        <end position="204"/>
    </location>
</feature>
<organism evidence="2 3">
    <name type="scientific">Streptacidiphilus alkalitolerans</name>
    <dbReference type="NCBI Taxonomy" id="3342712"/>
    <lineage>
        <taxon>Bacteria</taxon>
        <taxon>Bacillati</taxon>
        <taxon>Actinomycetota</taxon>
        <taxon>Actinomycetes</taxon>
        <taxon>Kitasatosporales</taxon>
        <taxon>Streptomycetaceae</taxon>
        <taxon>Streptacidiphilus</taxon>
    </lineage>
</organism>
<accession>A0ABV6VH25</accession>
<dbReference type="Proteomes" id="UP001592582">
    <property type="component" value="Unassembled WGS sequence"/>
</dbReference>
<dbReference type="Pfam" id="PF00753">
    <property type="entry name" value="Lactamase_B"/>
    <property type="match status" value="1"/>
</dbReference>
<dbReference type="PANTHER" id="PTHR42951:SF4">
    <property type="entry name" value="ACYL-COENZYME A THIOESTERASE MBLAC2"/>
    <property type="match status" value="1"/>
</dbReference>
<protein>
    <submittedName>
        <fullName evidence="2">MBL fold metallo-hydrolase</fullName>
    </submittedName>
</protein>
<evidence type="ECO:0000259" key="1">
    <source>
        <dbReference type="SMART" id="SM00849"/>
    </source>
</evidence>
<dbReference type="InterPro" id="IPR036866">
    <property type="entry name" value="RibonucZ/Hydroxyglut_hydro"/>
</dbReference>
<comment type="caution">
    <text evidence="2">The sequence shown here is derived from an EMBL/GenBank/DDBJ whole genome shotgun (WGS) entry which is preliminary data.</text>
</comment>
<dbReference type="InterPro" id="IPR001279">
    <property type="entry name" value="Metallo-B-lactamas"/>
</dbReference>
<sequence length="269" mass="28757">MSTDRTRDWREVADRVFQRRYDPWDVTVVAVVGADGLAVVDTRCSPAEARELREHLRQLSPAPVRWVVNTHAHFDHVGGNTEFLPPRQVPGAELWGHRAAAAEMTGMTETGELTGTAVPDRLVDRAHTLDLGDRAVQLRYLGRGHTGGDLVLHLPDADALLAGDLVEQSGPPAYGSDSYPLDWSPTLDALLALTGPGTVVVPGHGTPVDPGFVRAQRDTVAAVAARLTELHASGVPAASAPAAGQWPYPAEGLRDAALRAYAQLDGTLR</sequence>
<evidence type="ECO:0000313" key="2">
    <source>
        <dbReference type="EMBL" id="MFC1413024.1"/>
    </source>
</evidence>